<dbReference type="GO" id="GO:0005829">
    <property type="term" value="C:cytosol"/>
    <property type="evidence" value="ECO:0007669"/>
    <property type="project" value="TreeGrafter"/>
</dbReference>
<dbReference type="PANTHER" id="PTHR11803">
    <property type="entry name" value="2-IMINOBUTANOATE/2-IMINOPROPANOATE DEAMINASE RIDA"/>
    <property type="match status" value="1"/>
</dbReference>
<evidence type="ECO:0000313" key="1">
    <source>
        <dbReference type="EMBL" id="CZT25000.1"/>
    </source>
</evidence>
<dbReference type="InterPro" id="IPR006175">
    <property type="entry name" value="YjgF/YER057c/UK114"/>
</dbReference>
<dbReference type="STRING" id="112498.A0A2D3VD55"/>
<proteinExistence type="predicted"/>
<keyword evidence="2" id="KW-1185">Reference proteome</keyword>
<dbReference type="EMBL" id="FJUY01000024">
    <property type="protein sequence ID" value="CZT25000.1"/>
    <property type="molecule type" value="Genomic_DNA"/>
</dbReference>
<evidence type="ECO:0000313" key="2">
    <source>
        <dbReference type="Proteomes" id="UP000225277"/>
    </source>
</evidence>
<dbReference type="OrthoDB" id="309640at2759"/>
<dbReference type="InterPro" id="IPR035959">
    <property type="entry name" value="RutC-like_sf"/>
</dbReference>
<dbReference type="Proteomes" id="UP000225277">
    <property type="component" value="Unassembled WGS sequence"/>
</dbReference>
<sequence>MSHLTYFAYPGIGERIRKEQHMSQAVRIGDVIEIAGQGGWHPLDSTWPETPSAHIDQAFSNVDFCLKDAGGKGWSQVYKVRCYYLDPACFADVVRNLKMHCPDHEPVFTAIQVAGLAFPEMQIELEAYAHVTEK</sequence>
<dbReference type="GO" id="GO:0005739">
    <property type="term" value="C:mitochondrion"/>
    <property type="evidence" value="ECO:0007669"/>
    <property type="project" value="TreeGrafter"/>
</dbReference>
<dbReference type="PANTHER" id="PTHR11803:SF39">
    <property type="entry name" value="2-IMINOBUTANOATE_2-IMINOPROPANOATE DEAMINASE"/>
    <property type="match status" value="1"/>
</dbReference>
<dbReference type="GO" id="GO:0019239">
    <property type="term" value="F:deaminase activity"/>
    <property type="evidence" value="ECO:0007669"/>
    <property type="project" value="TreeGrafter"/>
</dbReference>
<dbReference type="Pfam" id="PF01042">
    <property type="entry name" value="Ribonuc_L-PSP"/>
    <property type="match status" value="1"/>
</dbReference>
<name>A0A2D3VD55_9PEZI</name>
<reference evidence="1 2" key="1">
    <citation type="submission" date="2016-03" db="EMBL/GenBank/DDBJ databases">
        <authorList>
            <person name="Ploux O."/>
        </authorList>
    </citation>
    <scope>NUCLEOTIDE SEQUENCE [LARGE SCALE GENOMIC DNA]</scope>
    <source>
        <strain evidence="1 2">URUG2</strain>
    </source>
</reference>
<accession>A0A2D3VD55</accession>
<dbReference type="AlphaFoldDB" id="A0A2D3VD55"/>
<gene>
    <name evidence="1" type="ORF">RCC_10728</name>
</gene>
<dbReference type="GeneID" id="35605767"/>
<dbReference type="Gene3D" id="3.30.1330.40">
    <property type="entry name" value="RutC-like"/>
    <property type="match status" value="1"/>
</dbReference>
<protein>
    <submittedName>
        <fullName evidence="1">Related to L-PSP endoribonuclease family protein</fullName>
    </submittedName>
</protein>
<organism evidence="1 2">
    <name type="scientific">Ramularia collo-cygni</name>
    <dbReference type="NCBI Taxonomy" id="112498"/>
    <lineage>
        <taxon>Eukaryota</taxon>
        <taxon>Fungi</taxon>
        <taxon>Dikarya</taxon>
        <taxon>Ascomycota</taxon>
        <taxon>Pezizomycotina</taxon>
        <taxon>Dothideomycetes</taxon>
        <taxon>Dothideomycetidae</taxon>
        <taxon>Mycosphaerellales</taxon>
        <taxon>Mycosphaerellaceae</taxon>
        <taxon>Ramularia</taxon>
    </lineage>
</organism>
<dbReference type="SUPFAM" id="SSF55298">
    <property type="entry name" value="YjgF-like"/>
    <property type="match status" value="1"/>
</dbReference>
<dbReference type="RefSeq" id="XP_023631723.1">
    <property type="nucleotide sequence ID" value="XM_023775955.1"/>
</dbReference>